<accession>A0AAE3NCJ3</accession>
<dbReference type="RefSeq" id="WP_271430271.1">
    <property type="nucleotide sequence ID" value="NZ_JAQIPB010000013.1"/>
</dbReference>
<feature type="region of interest" description="Disordered" evidence="1">
    <location>
        <begin position="97"/>
        <end position="116"/>
    </location>
</feature>
<organism evidence="2 3">
    <name type="scientific">Xenophilus arseniciresistens</name>
    <dbReference type="NCBI Taxonomy" id="1283306"/>
    <lineage>
        <taxon>Bacteria</taxon>
        <taxon>Pseudomonadati</taxon>
        <taxon>Pseudomonadota</taxon>
        <taxon>Betaproteobacteria</taxon>
        <taxon>Burkholderiales</taxon>
        <taxon>Comamonadaceae</taxon>
        <taxon>Xenophilus</taxon>
    </lineage>
</organism>
<gene>
    <name evidence="2" type="ORF">PGB34_22100</name>
</gene>
<keyword evidence="3" id="KW-1185">Reference proteome</keyword>
<comment type="caution">
    <text evidence="2">The sequence shown here is derived from an EMBL/GenBank/DDBJ whole genome shotgun (WGS) entry which is preliminary data.</text>
</comment>
<sequence length="547" mass="57744">MTEHTKTDGLPGMDLPVLSDSAALGLGKAPPRNERMSTAKVECNACPVLCQISEGRTGACDRYANQAGVLVRVDPVVLLRRELDSPSPALVPFAREGAQGEAPAEPAAPPVPPAPDWDGDLLLADQVFVTGIGASTTYPDYKPAPFIVASKAQGVDMVTVVTEGIFSYCSVKVKIDTDRFLGAEQANVRYRGEVVGHVTTAEYGSQMLSLGGVHHLTGGSKKEGRMTLELMQSLCNKQAAECTIDGGASLTIQAGRAPIVNGVEEQRMRVGCGSATVGIFAKQLLGLADEVVVVDDHITGVLTEHQAGRCLSMAPSGIQMRGRKSTPGRYFQVANPGSGWGGTDIADPLAIIEGWEEGVARPGLRLLMTSTTGEQAEWYVLDDQLQPVRQGMPAEVQKVVDRIGENCEPSLCTVLFLGGAGGSLRAGVTENPILLTRAIKRALVNVTCGGAPAYVWPGGGITVMADVMRMPDNAFGTVPTPAIIAPIEFSMRLADFAALGGHVDHVMSLEQALRRGAWQDDGAPQARRWVAPGADNVWPLGHVPMLG</sequence>
<dbReference type="Proteomes" id="UP001212602">
    <property type="component" value="Unassembled WGS sequence"/>
</dbReference>
<evidence type="ECO:0000313" key="3">
    <source>
        <dbReference type="Proteomes" id="UP001212602"/>
    </source>
</evidence>
<evidence type="ECO:0000256" key="1">
    <source>
        <dbReference type="SAM" id="MobiDB-lite"/>
    </source>
</evidence>
<dbReference type="EMBL" id="JAQIPB010000013">
    <property type="protein sequence ID" value="MDA7419073.1"/>
    <property type="molecule type" value="Genomic_DNA"/>
</dbReference>
<dbReference type="AlphaFoldDB" id="A0AAE3NCJ3"/>
<protein>
    <submittedName>
        <fullName evidence="2">6-hydroxynicotinate reductase</fullName>
    </submittedName>
</protein>
<name>A0AAE3NCJ3_9BURK</name>
<feature type="compositionally biased region" description="Pro residues" evidence="1">
    <location>
        <begin position="106"/>
        <end position="115"/>
    </location>
</feature>
<proteinExistence type="predicted"/>
<evidence type="ECO:0000313" key="2">
    <source>
        <dbReference type="EMBL" id="MDA7419073.1"/>
    </source>
</evidence>
<reference evidence="2" key="1">
    <citation type="submission" date="2023-01" db="EMBL/GenBank/DDBJ databases">
        <title>Xenophilus mangrovi sp. nov., isolated from soil of Mangrove nature reserve.</title>
        <authorList>
            <person name="Xu S."/>
            <person name="Liu Z."/>
            <person name="Xu Y."/>
        </authorList>
    </citation>
    <scope>NUCLEOTIDE SEQUENCE</scope>
    <source>
        <strain evidence="2">YW8</strain>
    </source>
</reference>